<dbReference type="Pfam" id="PF00175">
    <property type="entry name" value="NAD_binding_1"/>
    <property type="match status" value="1"/>
</dbReference>
<dbReference type="CDD" id="cd06221">
    <property type="entry name" value="sulfite_reductase_like"/>
    <property type="match status" value="1"/>
</dbReference>
<dbReference type="PRINTS" id="PR00410">
    <property type="entry name" value="PHEHYDRXLASE"/>
</dbReference>
<evidence type="ECO:0000313" key="3">
    <source>
        <dbReference type="Proteomes" id="UP001499843"/>
    </source>
</evidence>
<dbReference type="SUPFAM" id="SSF52343">
    <property type="entry name" value="Ferredoxin reductase-like, C-terminal NADP-linked domain"/>
    <property type="match status" value="1"/>
</dbReference>
<dbReference type="PROSITE" id="PS51384">
    <property type="entry name" value="FAD_FR"/>
    <property type="match status" value="1"/>
</dbReference>
<dbReference type="InterPro" id="IPR017927">
    <property type="entry name" value="FAD-bd_FR_type"/>
</dbReference>
<proteinExistence type="predicted"/>
<evidence type="ECO:0000259" key="1">
    <source>
        <dbReference type="PROSITE" id="PS51384"/>
    </source>
</evidence>
<gene>
    <name evidence="2" type="ORF">GCM10009850_035150</name>
</gene>
<dbReference type="Pfam" id="PF10418">
    <property type="entry name" value="DHODB_Fe-S_bind"/>
    <property type="match status" value="1"/>
</dbReference>
<dbReference type="EMBL" id="BAAAQX010000008">
    <property type="protein sequence ID" value="GAA2208057.1"/>
    <property type="molecule type" value="Genomic_DNA"/>
</dbReference>
<organism evidence="2 3">
    <name type="scientific">Nonomuraea monospora</name>
    <dbReference type="NCBI Taxonomy" id="568818"/>
    <lineage>
        <taxon>Bacteria</taxon>
        <taxon>Bacillati</taxon>
        <taxon>Actinomycetota</taxon>
        <taxon>Actinomycetes</taxon>
        <taxon>Streptosporangiales</taxon>
        <taxon>Streptosporangiaceae</taxon>
        <taxon>Nonomuraea</taxon>
    </lineage>
</organism>
<accession>A0ABN3CF84</accession>
<sequence>MIPSPYRVRSRRPDRADTVTLTLEPVDGACPPFLPGQFTMLYAPGVGEIPVSISGHARSGGYVQTIRAVGAVSRALCRVRRGGVVGVRGPFGTHWELPDAHGLDVVVAAGGLGLAPLRPVIRELAAHGARYGRISLIAGTRTPSTLIYPRELARWGRDFDVQVTVDHPDRTWKGPTGLITKLVGRIVFEPARTYAFVCGPEIMMRATAEELLRRGVPAGRIALSLERNMKCGLGRCGHCQLGPLFTCLDGPVLTYDKVSDLLEVKQL</sequence>
<dbReference type="SUPFAM" id="SSF63380">
    <property type="entry name" value="Riboflavin synthase domain-like"/>
    <property type="match status" value="1"/>
</dbReference>
<dbReference type="InterPro" id="IPR012165">
    <property type="entry name" value="Cyt_c3_hydrogenase_gsu"/>
</dbReference>
<dbReference type="InterPro" id="IPR001433">
    <property type="entry name" value="OxRdtase_FAD/NAD-bd"/>
</dbReference>
<dbReference type="Proteomes" id="UP001499843">
    <property type="component" value="Unassembled WGS sequence"/>
</dbReference>
<comment type="caution">
    <text evidence="2">The sequence shown here is derived from an EMBL/GenBank/DDBJ whole genome shotgun (WGS) entry which is preliminary data.</text>
</comment>
<dbReference type="Gene3D" id="2.40.30.10">
    <property type="entry name" value="Translation factors"/>
    <property type="match status" value="1"/>
</dbReference>
<dbReference type="InterPro" id="IPR039261">
    <property type="entry name" value="FNR_nucleotide-bd"/>
</dbReference>
<protein>
    <submittedName>
        <fullName evidence="2">FAD/NAD(P)-binding protein</fullName>
    </submittedName>
</protein>
<evidence type="ECO:0000313" key="2">
    <source>
        <dbReference type="EMBL" id="GAA2208057.1"/>
    </source>
</evidence>
<dbReference type="RefSeq" id="WP_344475802.1">
    <property type="nucleotide sequence ID" value="NZ_BAAAQX010000008.1"/>
</dbReference>
<feature type="domain" description="FAD-binding FR-type" evidence="1">
    <location>
        <begin position="1"/>
        <end position="97"/>
    </location>
</feature>
<dbReference type="PIRSF" id="PIRSF006816">
    <property type="entry name" value="Cyc3_hyd_g"/>
    <property type="match status" value="1"/>
</dbReference>
<name>A0ABN3CF84_9ACTN</name>
<dbReference type="InterPro" id="IPR019480">
    <property type="entry name" value="Dihydroorotate_DH_Fe-S-bd"/>
</dbReference>
<dbReference type="Gene3D" id="3.40.50.80">
    <property type="entry name" value="Nucleotide-binding domain of ferredoxin-NADP reductase (FNR) module"/>
    <property type="match status" value="1"/>
</dbReference>
<keyword evidence="3" id="KW-1185">Reference proteome</keyword>
<dbReference type="InterPro" id="IPR050353">
    <property type="entry name" value="PyrK_electron_transfer"/>
</dbReference>
<reference evidence="2 3" key="1">
    <citation type="journal article" date="2019" name="Int. J. Syst. Evol. Microbiol.">
        <title>The Global Catalogue of Microorganisms (GCM) 10K type strain sequencing project: providing services to taxonomists for standard genome sequencing and annotation.</title>
        <authorList>
            <consortium name="The Broad Institute Genomics Platform"/>
            <consortium name="The Broad Institute Genome Sequencing Center for Infectious Disease"/>
            <person name="Wu L."/>
            <person name="Ma J."/>
        </authorList>
    </citation>
    <scope>NUCLEOTIDE SEQUENCE [LARGE SCALE GENOMIC DNA]</scope>
    <source>
        <strain evidence="2 3">JCM 16114</strain>
    </source>
</reference>
<dbReference type="InterPro" id="IPR017938">
    <property type="entry name" value="Riboflavin_synthase-like_b-brl"/>
</dbReference>
<dbReference type="PANTHER" id="PTHR43513">
    <property type="entry name" value="DIHYDROOROTATE DEHYDROGENASE B (NAD(+)), ELECTRON TRANSFER SUBUNIT"/>
    <property type="match status" value="1"/>
</dbReference>